<name>A0A4R9J9D1_9LEPT</name>
<sequence>MQEFQPTLSIFYSCMRKGLFWILYGFLKKILLADPAGQYADMVFFRPSEAKSSSDLILGFYLNTFVIYLDFSSYADIARGSAKLFGYDLPMNFRAPFLADSVFAYLLRWNRTLGIFLKERFYSLIRYSKMPVALILGIFCSFYFLWLRISWVNLIFGGVLFVALVLEYKFPFHNFNTKFSKPIRILISFHIWVFLWMVVRFNDWRRIESYFYKIRESGPDIFESGSIIHIFIIFGIVLLSQFLEKRYRKVFL</sequence>
<evidence type="ECO:0000256" key="1">
    <source>
        <dbReference type="SAM" id="Phobius"/>
    </source>
</evidence>
<dbReference type="EMBL" id="RQFY01000004">
    <property type="protein sequence ID" value="TGL34848.1"/>
    <property type="molecule type" value="Genomic_DNA"/>
</dbReference>
<proteinExistence type="predicted"/>
<dbReference type="Proteomes" id="UP000297871">
    <property type="component" value="Unassembled WGS sequence"/>
</dbReference>
<feature type="transmembrane region" description="Helical" evidence="1">
    <location>
        <begin position="127"/>
        <end position="145"/>
    </location>
</feature>
<dbReference type="OrthoDB" id="9805788at2"/>
<keyword evidence="1" id="KW-0472">Membrane</keyword>
<reference evidence="2" key="1">
    <citation type="journal article" date="2019" name="PLoS Negl. Trop. Dis.">
        <title>Revisiting the worldwide diversity of Leptospira species in the environment.</title>
        <authorList>
            <person name="Vincent A.T."/>
            <person name="Schiettekatte O."/>
            <person name="Bourhy P."/>
            <person name="Veyrier F.J."/>
            <person name="Picardeau M."/>
        </authorList>
    </citation>
    <scope>NUCLEOTIDE SEQUENCE [LARGE SCALE GENOMIC DNA]</scope>
    <source>
        <strain evidence="2">201800265</strain>
    </source>
</reference>
<evidence type="ECO:0000313" key="2">
    <source>
        <dbReference type="EMBL" id="TGL34848.1"/>
    </source>
</evidence>
<accession>A0A4R9J9D1</accession>
<organism evidence="2 3">
    <name type="scientific">Leptospira koniambonensis</name>
    <dbReference type="NCBI Taxonomy" id="2484950"/>
    <lineage>
        <taxon>Bacteria</taxon>
        <taxon>Pseudomonadati</taxon>
        <taxon>Spirochaetota</taxon>
        <taxon>Spirochaetia</taxon>
        <taxon>Leptospirales</taxon>
        <taxon>Leptospiraceae</taxon>
        <taxon>Leptospira</taxon>
    </lineage>
</organism>
<keyword evidence="1" id="KW-1133">Transmembrane helix</keyword>
<keyword evidence="3" id="KW-1185">Reference proteome</keyword>
<protein>
    <recommendedName>
        <fullName evidence="4">Acyltransferase</fullName>
    </recommendedName>
</protein>
<dbReference type="AlphaFoldDB" id="A0A4R9J9D1"/>
<evidence type="ECO:0000313" key="3">
    <source>
        <dbReference type="Proteomes" id="UP000297871"/>
    </source>
</evidence>
<feature type="transmembrane region" description="Helical" evidence="1">
    <location>
        <begin position="221"/>
        <end position="243"/>
    </location>
</feature>
<keyword evidence="1" id="KW-0812">Transmembrane</keyword>
<dbReference type="RefSeq" id="WP_135615076.1">
    <property type="nucleotide sequence ID" value="NZ_RQFY01000004.1"/>
</dbReference>
<feature type="transmembrane region" description="Helical" evidence="1">
    <location>
        <begin position="182"/>
        <end position="201"/>
    </location>
</feature>
<comment type="caution">
    <text evidence="2">The sequence shown here is derived from an EMBL/GenBank/DDBJ whole genome shotgun (WGS) entry which is preliminary data.</text>
</comment>
<feature type="transmembrane region" description="Helical" evidence="1">
    <location>
        <begin position="151"/>
        <end position="170"/>
    </location>
</feature>
<gene>
    <name evidence="2" type="ORF">EHQ52_10180</name>
</gene>
<evidence type="ECO:0008006" key="4">
    <source>
        <dbReference type="Google" id="ProtNLM"/>
    </source>
</evidence>